<accession>A0A2P5P9P2</accession>
<dbReference type="InterPro" id="IPR009014">
    <property type="entry name" value="Transketo_C/PFOR_II"/>
</dbReference>
<feature type="domain" description="Pyruvate flavodoxin/ferredoxin oxidoreductase pyrimidine binding" evidence="3">
    <location>
        <begin position="16"/>
        <end position="235"/>
    </location>
</feature>
<protein>
    <submittedName>
        <fullName evidence="5">Pyruvate ferredoxin oxidoreductase</fullName>
    </submittedName>
</protein>
<evidence type="ECO:0000313" key="5">
    <source>
        <dbReference type="EMBL" id="PPD59026.1"/>
    </source>
</evidence>
<dbReference type="InterPro" id="IPR002880">
    <property type="entry name" value="Pyrv_Fd/Flavodoxin_OxRdtase_N"/>
</dbReference>
<name>A0A2P5P9P2_9CHLR</name>
<gene>
    <name evidence="5" type="primary">porA</name>
    <name evidence="5" type="ORF">JP09_003980</name>
</gene>
<feature type="domain" description="Pyruvate:ferredoxin oxidoreductase core" evidence="4">
    <location>
        <begin position="261"/>
        <end position="362"/>
    </location>
</feature>
<evidence type="ECO:0000256" key="1">
    <source>
        <dbReference type="ARBA" id="ARBA00009032"/>
    </source>
</evidence>
<dbReference type="SUPFAM" id="SSF52518">
    <property type="entry name" value="Thiamin diphosphate-binding fold (THDP-binding)"/>
    <property type="match status" value="1"/>
</dbReference>
<dbReference type="EMBL" id="JQAN02000006">
    <property type="protein sequence ID" value="PPD59026.1"/>
    <property type="molecule type" value="Genomic_DNA"/>
</dbReference>
<dbReference type="CDD" id="cd07034">
    <property type="entry name" value="TPP_PYR_PFOR_IOR-alpha_like"/>
    <property type="match status" value="1"/>
</dbReference>
<dbReference type="Pfam" id="PF01855">
    <property type="entry name" value="POR_N"/>
    <property type="match status" value="1"/>
</dbReference>
<evidence type="ECO:0000259" key="4">
    <source>
        <dbReference type="Pfam" id="PF17147"/>
    </source>
</evidence>
<dbReference type="Gene3D" id="3.40.50.970">
    <property type="match status" value="1"/>
</dbReference>
<dbReference type="InterPro" id="IPR033412">
    <property type="entry name" value="PFOR_II"/>
</dbReference>
<dbReference type="GO" id="GO:0006979">
    <property type="term" value="P:response to oxidative stress"/>
    <property type="evidence" value="ECO:0007669"/>
    <property type="project" value="TreeGrafter"/>
</dbReference>
<keyword evidence="2" id="KW-0560">Oxidoreductase</keyword>
<evidence type="ECO:0000313" key="6">
    <source>
        <dbReference type="Proteomes" id="UP000235653"/>
    </source>
</evidence>
<dbReference type="OrthoDB" id="9794954at2"/>
<sequence>MGKRVGVEVSIALADAVKLANADVIAAYPITPQTHIVEHLAELVAEGELDAEYIPVESEHSALSACLGSAAAGARTFTATAGQGLELMHEVLYVASGMRLPIVMAVANRALSSPLSVWGDHSDAMAVRDTGWIQIFTENGQEVVDQTICAFRIAEDPRVLLPVMTHLDGFNLSHVIEPIEMPSEEEVCDFLPVRRNPLTLHPSKPVAMGDFAPPVVYTEAKWAQEQAMMAVKPIILDIWDDFAKKFGREYKPVECYKCDGAKNLLFTMGSFSETAMTAVDKLRDAGIDIGLVRLRLWRPFPFEEFRAAVKDAETLLVLDRCISSGGPGGPVASELKAALYNEEKKPKVVSFVGGLGGRDITVAGFEKIIIDGLELAAKGQEREYEIVGVRE</sequence>
<keyword evidence="6" id="KW-1185">Reference proteome</keyword>
<comment type="caution">
    <text evidence="5">The sequence shown here is derived from an EMBL/GenBank/DDBJ whole genome shotgun (WGS) entry which is preliminary data.</text>
</comment>
<dbReference type="PANTHER" id="PTHR32154">
    <property type="entry name" value="PYRUVATE-FLAVODOXIN OXIDOREDUCTASE-RELATED"/>
    <property type="match status" value="1"/>
</dbReference>
<dbReference type="GO" id="GO:0016903">
    <property type="term" value="F:oxidoreductase activity, acting on the aldehyde or oxo group of donors"/>
    <property type="evidence" value="ECO:0007669"/>
    <property type="project" value="UniProtKB-ARBA"/>
</dbReference>
<organism evidence="5 6">
    <name type="scientific">Dehalogenimonas etheniformans</name>
    <dbReference type="NCBI Taxonomy" id="1536648"/>
    <lineage>
        <taxon>Bacteria</taxon>
        <taxon>Bacillati</taxon>
        <taxon>Chloroflexota</taxon>
        <taxon>Dehalococcoidia</taxon>
        <taxon>Dehalococcoidales</taxon>
        <taxon>Dehalococcoidaceae</taxon>
        <taxon>Dehalogenimonas</taxon>
    </lineage>
</organism>
<evidence type="ECO:0000256" key="2">
    <source>
        <dbReference type="ARBA" id="ARBA00023002"/>
    </source>
</evidence>
<keyword evidence="5" id="KW-0670">Pyruvate</keyword>
<dbReference type="AlphaFoldDB" id="A0A2P5P9P2"/>
<dbReference type="Proteomes" id="UP000235653">
    <property type="component" value="Unassembled WGS sequence"/>
</dbReference>
<comment type="similarity">
    <text evidence="1">Belongs to the pyruvate:ferredoxin/flavodoxin oxidoreductase family.</text>
</comment>
<dbReference type="PANTHER" id="PTHR32154:SF0">
    <property type="entry name" value="PYRUVATE-FLAVODOXIN OXIDOREDUCTASE-RELATED"/>
    <property type="match status" value="1"/>
</dbReference>
<proteinExistence type="inferred from homology"/>
<dbReference type="FunFam" id="3.40.50.970:FF:000012">
    <property type="entry name" value="Pyruvate:ferredoxin (Flavodoxin) oxidoreductase"/>
    <property type="match status" value="1"/>
</dbReference>
<reference evidence="5 6" key="1">
    <citation type="journal article" date="2017" name="ISME J.">
        <title>Grape pomace compost harbors organohalide-respiring Dehalogenimonas species with novel reductive dehalogenase genes.</title>
        <authorList>
            <person name="Yang Y."/>
            <person name="Higgins S.A."/>
            <person name="Yan J."/>
            <person name="Simsir B."/>
            <person name="Chourey K."/>
            <person name="Iyer R."/>
            <person name="Hettich R.L."/>
            <person name="Baldwin B."/>
            <person name="Ogles D.M."/>
            <person name="Loffler F.E."/>
        </authorList>
    </citation>
    <scope>NUCLEOTIDE SEQUENCE [LARGE SCALE GENOMIC DNA]</scope>
    <source>
        <strain evidence="5 6">GP</strain>
    </source>
</reference>
<evidence type="ECO:0000259" key="3">
    <source>
        <dbReference type="Pfam" id="PF01855"/>
    </source>
</evidence>
<dbReference type="Pfam" id="PF17147">
    <property type="entry name" value="PFOR_II"/>
    <property type="match status" value="1"/>
</dbReference>
<dbReference type="GO" id="GO:0019752">
    <property type="term" value="P:carboxylic acid metabolic process"/>
    <property type="evidence" value="ECO:0007669"/>
    <property type="project" value="UniProtKB-ARBA"/>
</dbReference>
<dbReference type="RefSeq" id="WP_102330511.1">
    <property type="nucleotide sequence ID" value="NZ_CP058566.2"/>
</dbReference>
<dbReference type="InterPro" id="IPR029061">
    <property type="entry name" value="THDP-binding"/>
</dbReference>
<dbReference type="InterPro" id="IPR050722">
    <property type="entry name" value="Pyruvate:ferred/Flavod_OxRd"/>
</dbReference>
<dbReference type="Gene3D" id="3.40.50.920">
    <property type="match status" value="1"/>
</dbReference>
<dbReference type="SUPFAM" id="SSF52922">
    <property type="entry name" value="TK C-terminal domain-like"/>
    <property type="match status" value="1"/>
</dbReference>
<dbReference type="FunFam" id="3.40.50.920:FF:000010">
    <property type="entry name" value="Pyruvate ferredoxin oxidoreductase, alpha subunit"/>
    <property type="match status" value="1"/>
</dbReference>